<evidence type="ECO:0000256" key="3">
    <source>
        <dbReference type="ARBA" id="ARBA00023163"/>
    </source>
</evidence>
<dbReference type="Pfam" id="PF02909">
    <property type="entry name" value="TetR_C_1"/>
    <property type="match status" value="1"/>
</dbReference>
<evidence type="ECO:0000256" key="1">
    <source>
        <dbReference type="ARBA" id="ARBA00023015"/>
    </source>
</evidence>
<accession>A0A3A4JZB7</accession>
<dbReference type="InterPro" id="IPR001647">
    <property type="entry name" value="HTH_TetR"/>
</dbReference>
<evidence type="ECO:0000256" key="4">
    <source>
        <dbReference type="PROSITE-ProRule" id="PRU00335"/>
    </source>
</evidence>
<dbReference type="AlphaFoldDB" id="A0A3A4JZB7"/>
<dbReference type="PANTHER" id="PTHR30055">
    <property type="entry name" value="HTH-TYPE TRANSCRIPTIONAL REGULATOR RUTR"/>
    <property type="match status" value="1"/>
</dbReference>
<proteinExistence type="predicted"/>
<gene>
    <name evidence="6" type="ORF">D5S18_29200</name>
</gene>
<dbReference type="EMBL" id="QZFU01000041">
    <property type="protein sequence ID" value="RJO69956.1"/>
    <property type="molecule type" value="Genomic_DNA"/>
</dbReference>
<keyword evidence="3" id="KW-0804">Transcription</keyword>
<protein>
    <submittedName>
        <fullName evidence="6">TetR/AcrR family transcriptional regulator</fullName>
    </submittedName>
</protein>
<feature type="DNA-binding region" description="H-T-H motif" evidence="4">
    <location>
        <begin position="44"/>
        <end position="63"/>
    </location>
</feature>
<dbReference type="OrthoDB" id="329481at2"/>
<feature type="domain" description="HTH tetR-type" evidence="5">
    <location>
        <begin position="21"/>
        <end position="81"/>
    </location>
</feature>
<dbReference type="InterPro" id="IPR004111">
    <property type="entry name" value="Repressor_TetR_C"/>
</dbReference>
<evidence type="ECO:0000313" key="7">
    <source>
        <dbReference type="Proteomes" id="UP000266677"/>
    </source>
</evidence>
<evidence type="ECO:0000313" key="6">
    <source>
        <dbReference type="EMBL" id="RJO69956.1"/>
    </source>
</evidence>
<keyword evidence="1" id="KW-0805">Transcription regulation</keyword>
<dbReference type="Gene3D" id="1.10.10.60">
    <property type="entry name" value="Homeodomain-like"/>
    <property type="match status" value="1"/>
</dbReference>
<dbReference type="Proteomes" id="UP000266677">
    <property type="component" value="Unassembled WGS sequence"/>
</dbReference>
<dbReference type="SUPFAM" id="SSF46689">
    <property type="entry name" value="Homeodomain-like"/>
    <property type="match status" value="1"/>
</dbReference>
<dbReference type="InterPro" id="IPR050109">
    <property type="entry name" value="HTH-type_TetR-like_transc_reg"/>
</dbReference>
<dbReference type="PROSITE" id="PS50977">
    <property type="entry name" value="HTH_TETR_2"/>
    <property type="match status" value="1"/>
</dbReference>
<keyword evidence="2 4" id="KW-0238">DNA-binding</keyword>
<evidence type="ECO:0000259" key="5">
    <source>
        <dbReference type="PROSITE" id="PS50977"/>
    </source>
</evidence>
<dbReference type="GO" id="GO:0003700">
    <property type="term" value="F:DNA-binding transcription factor activity"/>
    <property type="evidence" value="ECO:0007669"/>
    <property type="project" value="TreeGrafter"/>
</dbReference>
<evidence type="ECO:0000256" key="2">
    <source>
        <dbReference type="ARBA" id="ARBA00023125"/>
    </source>
</evidence>
<dbReference type="InterPro" id="IPR036271">
    <property type="entry name" value="Tet_transcr_reg_TetR-rel_C_sf"/>
</dbReference>
<dbReference type="PANTHER" id="PTHR30055:SF151">
    <property type="entry name" value="TRANSCRIPTIONAL REGULATORY PROTEIN"/>
    <property type="match status" value="1"/>
</dbReference>
<dbReference type="Gene3D" id="1.10.357.10">
    <property type="entry name" value="Tetracycline Repressor, domain 2"/>
    <property type="match status" value="1"/>
</dbReference>
<dbReference type="GO" id="GO:0000976">
    <property type="term" value="F:transcription cis-regulatory region binding"/>
    <property type="evidence" value="ECO:0007669"/>
    <property type="project" value="TreeGrafter"/>
</dbReference>
<dbReference type="InterPro" id="IPR009057">
    <property type="entry name" value="Homeodomain-like_sf"/>
</dbReference>
<comment type="caution">
    <text evidence="6">The sequence shown here is derived from an EMBL/GenBank/DDBJ whole genome shotgun (WGS) entry which is preliminary data.</text>
</comment>
<sequence>MSTADTGPIWTRPEPAGRKPRFTRDQIAAAALRVADTDGFDAVTMKRIAAELGSGTMTLYYYVRNKADVVALMQDAILADLLVPDAELRAGWRAATATIARRTRTVLIAHPWAALSLTDAAFGPNAMRHMEQNLTTLAATELGITEKFALIAAVDAYVLGTALQAIELASRADSTTESVAAAIQFGEALLETGEFPELDAAYREQRDATAPPMTDPALREQFEQGLAALLDGFAARLSLS</sequence>
<dbReference type="SUPFAM" id="SSF48498">
    <property type="entry name" value="Tetracyclin repressor-like, C-terminal domain"/>
    <property type="match status" value="1"/>
</dbReference>
<organism evidence="6 7">
    <name type="scientific">Nocardia panacis</name>
    <dbReference type="NCBI Taxonomy" id="2340916"/>
    <lineage>
        <taxon>Bacteria</taxon>
        <taxon>Bacillati</taxon>
        <taxon>Actinomycetota</taxon>
        <taxon>Actinomycetes</taxon>
        <taxon>Mycobacteriales</taxon>
        <taxon>Nocardiaceae</taxon>
        <taxon>Nocardia</taxon>
    </lineage>
</organism>
<dbReference type="GO" id="GO:0045892">
    <property type="term" value="P:negative regulation of DNA-templated transcription"/>
    <property type="evidence" value="ECO:0007669"/>
    <property type="project" value="InterPro"/>
</dbReference>
<dbReference type="Pfam" id="PF00440">
    <property type="entry name" value="TetR_N"/>
    <property type="match status" value="1"/>
</dbReference>
<reference evidence="6 7" key="1">
    <citation type="submission" date="2018-09" db="EMBL/GenBank/DDBJ databases">
        <title>YIM PH21274 draft genome.</title>
        <authorList>
            <person name="Miao C."/>
        </authorList>
    </citation>
    <scope>NUCLEOTIDE SEQUENCE [LARGE SCALE GENOMIC DNA]</scope>
    <source>
        <strain evidence="6 7">YIM PH 21724</strain>
    </source>
</reference>
<dbReference type="RefSeq" id="WP_120044325.1">
    <property type="nucleotide sequence ID" value="NZ_QZFU01000041.1"/>
</dbReference>
<name>A0A3A4JZB7_9NOCA</name>
<keyword evidence="7" id="KW-1185">Reference proteome</keyword>